<dbReference type="Gene3D" id="3.40.50.150">
    <property type="entry name" value="Vaccinia Virus protein VP39"/>
    <property type="match status" value="1"/>
</dbReference>
<dbReference type="InterPro" id="IPR029063">
    <property type="entry name" value="SAM-dependent_MTases_sf"/>
</dbReference>
<dbReference type="OrthoDB" id="9810247at2"/>
<comment type="caution">
    <text evidence="3">The sequence shown here is derived from an EMBL/GenBank/DDBJ whole genome shotgun (WGS) entry which is preliminary data.</text>
</comment>
<dbReference type="InterPro" id="IPR013216">
    <property type="entry name" value="Methyltransf_11"/>
</dbReference>
<feature type="compositionally biased region" description="Basic residues" evidence="1">
    <location>
        <begin position="221"/>
        <end position="234"/>
    </location>
</feature>
<dbReference type="RefSeq" id="WP_118926358.1">
    <property type="nucleotide sequence ID" value="NZ_QXGH01000020.1"/>
</dbReference>
<feature type="compositionally biased region" description="Polar residues" evidence="1">
    <location>
        <begin position="235"/>
        <end position="250"/>
    </location>
</feature>
<dbReference type="GO" id="GO:0008757">
    <property type="term" value="F:S-adenosylmethionine-dependent methyltransferase activity"/>
    <property type="evidence" value="ECO:0007669"/>
    <property type="project" value="InterPro"/>
</dbReference>
<dbReference type="AlphaFoldDB" id="A0A417Y037"/>
<dbReference type="CDD" id="cd02440">
    <property type="entry name" value="AdoMet_MTases"/>
    <property type="match status" value="1"/>
</dbReference>
<dbReference type="SUPFAM" id="SSF53335">
    <property type="entry name" value="S-adenosyl-L-methionine-dependent methyltransferases"/>
    <property type="match status" value="1"/>
</dbReference>
<keyword evidence="3" id="KW-0489">Methyltransferase</keyword>
<dbReference type="EMBL" id="QXGH01000020">
    <property type="protein sequence ID" value="RHW25947.1"/>
    <property type="molecule type" value="Genomic_DNA"/>
</dbReference>
<name>A0A417Y037_9ACTN</name>
<accession>A0A417Y037</accession>
<dbReference type="GO" id="GO:0032259">
    <property type="term" value="P:methylation"/>
    <property type="evidence" value="ECO:0007669"/>
    <property type="project" value="UniProtKB-KW"/>
</dbReference>
<protein>
    <submittedName>
        <fullName evidence="3">Class I SAM-dependent methyltransferase</fullName>
    </submittedName>
</protein>
<feature type="domain" description="Methyltransferase type 11" evidence="2">
    <location>
        <begin position="58"/>
        <end position="153"/>
    </location>
</feature>
<evidence type="ECO:0000313" key="3">
    <source>
        <dbReference type="EMBL" id="RHW25947.1"/>
    </source>
</evidence>
<dbReference type="Proteomes" id="UP000283644">
    <property type="component" value="Unassembled WGS sequence"/>
</dbReference>
<keyword evidence="3" id="KW-0808">Transferase</keyword>
<proteinExistence type="predicted"/>
<sequence>MPDLDDTIHLDMLRAGRDEHPSQELYGLHWGDPATAPHLQFFAKKYIAPYLDPTVDAVEIGPGGGRWTQMLMGFRRLYAVDYHQELLDELARGIRSPRVTPVLNDGTTLPGIPDQSIEYVFSFGVFVHLERPIRDAYLREIRRVLSPTGVAVIQYGEKRKRRAAKNRGFAHNTAPEMRESIIDADLFIREENLTLLGHSNVVCFQRNELNYEQTPPGSLKRPGKGRVGRARKGTLTHQALTRPTSSVDRD</sequence>
<feature type="region of interest" description="Disordered" evidence="1">
    <location>
        <begin position="212"/>
        <end position="250"/>
    </location>
</feature>
<gene>
    <name evidence="3" type="ORF">D0Z08_16570</name>
</gene>
<keyword evidence="4" id="KW-1185">Reference proteome</keyword>
<reference evidence="3 4" key="1">
    <citation type="submission" date="2018-09" db="EMBL/GenBank/DDBJ databases">
        <title>Genome sequencing of Nocardioides immobilis CCTCC AB 2017083 for comparison to Nocardioides silvaticus.</title>
        <authorList>
            <person name="Li C."/>
            <person name="Wang G."/>
        </authorList>
    </citation>
    <scope>NUCLEOTIDE SEQUENCE [LARGE SCALE GENOMIC DNA]</scope>
    <source>
        <strain evidence="3 4">CCTCC AB 2017083</strain>
    </source>
</reference>
<evidence type="ECO:0000313" key="4">
    <source>
        <dbReference type="Proteomes" id="UP000283644"/>
    </source>
</evidence>
<evidence type="ECO:0000256" key="1">
    <source>
        <dbReference type="SAM" id="MobiDB-lite"/>
    </source>
</evidence>
<dbReference type="Pfam" id="PF08241">
    <property type="entry name" value="Methyltransf_11"/>
    <property type="match status" value="1"/>
</dbReference>
<organism evidence="3 4">
    <name type="scientific">Nocardioides immobilis</name>
    <dbReference type="NCBI Taxonomy" id="2049295"/>
    <lineage>
        <taxon>Bacteria</taxon>
        <taxon>Bacillati</taxon>
        <taxon>Actinomycetota</taxon>
        <taxon>Actinomycetes</taxon>
        <taxon>Propionibacteriales</taxon>
        <taxon>Nocardioidaceae</taxon>
        <taxon>Nocardioides</taxon>
    </lineage>
</organism>
<evidence type="ECO:0000259" key="2">
    <source>
        <dbReference type="Pfam" id="PF08241"/>
    </source>
</evidence>